<keyword evidence="4" id="KW-1185">Reference proteome</keyword>
<evidence type="ECO:0000256" key="2">
    <source>
        <dbReference type="SAM" id="SignalP"/>
    </source>
</evidence>
<dbReference type="Proteomes" id="UP001239445">
    <property type="component" value="Unassembled WGS sequence"/>
</dbReference>
<reference evidence="3" key="1">
    <citation type="submission" date="2023-06" db="EMBL/GenBank/DDBJ databases">
        <title>Genome-scale phylogeny and comparative genomics of the fungal order Sordariales.</title>
        <authorList>
            <consortium name="Lawrence Berkeley National Laboratory"/>
            <person name="Hensen N."/>
            <person name="Bonometti L."/>
            <person name="Westerberg I."/>
            <person name="Brannstrom I.O."/>
            <person name="Guillou S."/>
            <person name="Cros-Aarteil S."/>
            <person name="Calhoun S."/>
            <person name="Haridas S."/>
            <person name="Kuo A."/>
            <person name="Mondo S."/>
            <person name="Pangilinan J."/>
            <person name="Riley R."/>
            <person name="Labutti K."/>
            <person name="Andreopoulos B."/>
            <person name="Lipzen A."/>
            <person name="Chen C."/>
            <person name="Yanf M."/>
            <person name="Daum C."/>
            <person name="Ng V."/>
            <person name="Clum A."/>
            <person name="Steindorff A."/>
            <person name="Ohm R."/>
            <person name="Martin F."/>
            <person name="Silar P."/>
            <person name="Natvig D."/>
            <person name="Lalanne C."/>
            <person name="Gautier V."/>
            <person name="Ament-Velasquez S.L."/>
            <person name="Kruys A."/>
            <person name="Hutchinson M.I."/>
            <person name="Powell A.J."/>
            <person name="Barry K."/>
            <person name="Miller A.N."/>
            <person name="Grigoriev I.V."/>
            <person name="Debuchy R."/>
            <person name="Gladieux P."/>
            <person name="Thoren M.H."/>
            <person name="Johannesson H."/>
        </authorList>
    </citation>
    <scope>NUCLEOTIDE SEQUENCE</scope>
    <source>
        <strain evidence="3">PSN4</strain>
    </source>
</reference>
<comment type="caution">
    <text evidence="3">The sequence shown here is derived from an EMBL/GenBank/DDBJ whole genome shotgun (WGS) entry which is preliminary data.</text>
</comment>
<feature type="compositionally biased region" description="Low complexity" evidence="1">
    <location>
        <begin position="108"/>
        <end position="133"/>
    </location>
</feature>
<keyword evidence="2" id="KW-0732">Signal</keyword>
<evidence type="ECO:0000313" key="4">
    <source>
        <dbReference type="Proteomes" id="UP001239445"/>
    </source>
</evidence>
<name>A0AAJ0BFU4_9PEZI</name>
<accession>A0AAJ0BFU4</accession>
<evidence type="ECO:0000313" key="3">
    <source>
        <dbReference type="EMBL" id="KAK1756454.1"/>
    </source>
</evidence>
<feature type="chain" id="PRO_5042490113" evidence="2">
    <location>
        <begin position="22"/>
        <end position="168"/>
    </location>
</feature>
<sequence length="168" mass="17126">MAASNTFRIAVLLVAISITSATKFQAMAGHANTVTETVTLPISSISADTAAGPMFIEMTTVGLSTVTVFNSTTLATDLTVETAPETTSVGIAANSTALLWTESHRNMTTSTTSPDVTTASKARPEATTATTATVMGPTGNATSSKNDGPPVSYNVRALIVGLLAAMIL</sequence>
<gene>
    <name evidence="3" type="ORF">QBC47DRAFT_401355</name>
</gene>
<feature type="signal peptide" evidence="2">
    <location>
        <begin position="1"/>
        <end position="21"/>
    </location>
</feature>
<feature type="region of interest" description="Disordered" evidence="1">
    <location>
        <begin position="106"/>
        <end position="148"/>
    </location>
</feature>
<dbReference type="AlphaFoldDB" id="A0AAJ0BFU4"/>
<dbReference type="EMBL" id="MU839832">
    <property type="protein sequence ID" value="KAK1756454.1"/>
    <property type="molecule type" value="Genomic_DNA"/>
</dbReference>
<evidence type="ECO:0000256" key="1">
    <source>
        <dbReference type="SAM" id="MobiDB-lite"/>
    </source>
</evidence>
<organism evidence="3 4">
    <name type="scientific">Echria macrotheca</name>
    <dbReference type="NCBI Taxonomy" id="438768"/>
    <lineage>
        <taxon>Eukaryota</taxon>
        <taxon>Fungi</taxon>
        <taxon>Dikarya</taxon>
        <taxon>Ascomycota</taxon>
        <taxon>Pezizomycotina</taxon>
        <taxon>Sordariomycetes</taxon>
        <taxon>Sordariomycetidae</taxon>
        <taxon>Sordariales</taxon>
        <taxon>Schizotheciaceae</taxon>
        <taxon>Echria</taxon>
    </lineage>
</organism>
<protein>
    <submittedName>
        <fullName evidence="3">Uncharacterized protein</fullName>
    </submittedName>
</protein>
<proteinExistence type="predicted"/>